<keyword evidence="1" id="KW-0348">Hemagglutinin</keyword>
<evidence type="ECO:0000256" key="2">
    <source>
        <dbReference type="ARBA" id="ARBA00022734"/>
    </source>
</evidence>
<dbReference type="PANTHER" id="PTHR46780">
    <property type="entry name" value="PROTEIN EVA-1"/>
    <property type="match status" value="1"/>
</dbReference>
<keyword evidence="3" id="KW-0677">Repeat</keyword>
<dbReference type="GO" id="GO:0030246">
    <property type="term" value="F:carbohydrate binding"/>
    <property type="evidence" value="ECO:0007669"/>
    <property type="project" value="UniProtKB-KW"/>
</dbReference>
<dbReference type="Proteomes" id="UP000472271">
    <property type="component" value="Chromosome 7"/>
</dbReference>
<sequence length="210" mass="23317">DVINNTTHLYEKTLQCSKSGVPTFFPYETQNINSGVIDVQLVLYGRNDHETCATGKAAEEVATTDCSLADAQFIVRTRCNGKTECELNHSIFATDPCPNIFKYLKTTYTCIPRLVVCEQSFAHLECDENQVISVIGADFGRRDGTTCSFRRLSSKLENTQCISPTNKVAEKCNGKNSCSIRAASSVFGDPCLETYKYLEVAYTCQGKWVL</sequence>
<protein>
    <recommendedName>
        <fullName evidence="4">SUEL-type lectin domain-containing protein</fullName>
    </recommendedName>
</protein>
<name>A0A672YY08_9TELE</name>
<dbReference type="Pfam" id="PF02140">
    <property type="entry name" value="SUEL_Lectin"/>
    <property type="match status" value="2"/>
</dbReference>
<accession>A0A672YY08</accession>
<evidence type="ECO:0000259" key="4">
    <source>
        <dbReference type="PROSITE" id="PS50228"/>
    </source>
</evidence>
<reference evidence="5" key="1">
    <citation type="submission" date="2019-06" db="EMBL/GenBank/DDBJ databases">
        <authorList>
            <consortium name="Wellcome Sanger Institute Data Sharing"/>
        </authorList>
    </citation>
    <scope>NUCLEOTIDE SEQUENCE [LARGE SCALE GENOMIC DNA]</scope>
</reference>
<reference evidence="5" key="3">
    <citation type="submission" date="2025-09" db="UniProtKB">
        <authorList>
            <consortium name="Ensembl"/>
        </authorList>
    </citation>
    <scope>IDENTIFICATION</scope>
</reference>
<dbReference type="InterPro" id="IPR000922">
    <property type="entry name" value="Lectin_gal-bd_dom"/>
</dbReference>
<dbReference type="CDD" id="cd22835">
    <property type="entry name" value="Gal_Rha_Lectin_SML_rpt2"/>
    <property type="match status" value="1"/>
</dbReference>
<dbReference type="FunFam" id="2.60.120.740:FF:000003">
    <property type="entry name" value="Protein eva-1 homolog C"/>
    <property type="match status" value="1"/>
</dbReference>
<dbReference type="InParanoid" id="A0A672YY08"/>
<dbReference type="Gene3D" id="2.60.120.740">
    <property type="match status" value="2"/>
</dbReference>
<evidence type="ECO:0000313" key="5">
    <source>
        <dbReference type="Ensembl" id="ENSSORP00005009430.1"/>
    </source>
</evidence>
<evidence type="ECO:0000256" key="1">
    <source>
        <dbReference type="ARBA" id="ARBA00022546"/>
    </source>
</evidence>
<dbReference type="AlphaFoldDB" id="A0A672YY08"/>
<feature type="domain" description="SUEL-type lectin" evidence="4">
    <location>
        <begin position="116"/>
        <end position="205"/>
    </location>
</feature>
<dbReference type="Ensembl" id="ENSSORT00005009746.1">
    <property type="protein sequence ID" value="ENSSORP00005009430.1"/>
    <property type="gene ID" value="ENSSORG00005005177.1"/>
</dbReference>
<proteinExistence type="predicted"/>
<reference evidence="5" key="2">
    <citation type="submission" date="2025-08" db="UniProtKB">
        <authorList>
            <consortium name="Ensembl"/>
        </authorList>
    </citation>
    <scope>IDENTIFICATION</scope>
</reference>
<dbReference type="InterPro" id="IPR043159">
    <property type="entry name" value="Lectin_gal-bd_sf"/>
</dbReference>
<dbReference type="PROSITE" id="PS50228">
    <property type="entry name" value="SUEL_LECTIN"/>
    <property type="match status" value="2"/>
</dbReference>
<feature type="domain" description="SUEL-type lectin" evidence="4">
    <location>
        <begin position="13"/>
        <end position="111"/>
    </location>
</feature>
<evidence type="ECO:0000256" key="3">
    <source>
        <dbReference type="ARBA" id="ARBA00022737"/>
    </source>
</evidence>
<keyword evidence="6" id="KW-1185">Reference proteome</keyword>
<evidence type="ECO:0000313" key="6">
    <source>
        <dbReference type="Proteomes" id="UP000472271"/>
    </source>
</evidence>
<organism evidence="5 6">
    <name type="scientific">Sphaeramia orbicularis</name>
    <name type="common">orbiculate cardinalfish</name>
    <dbReference type="NCBI Taxonomy" id="375764"/>
    <lineage>
        <taxon>Eukaryota</taxon>
        <taxon>Metazoa</taxon>
        <taxon>Chordata</taxon>
        <taxon>Craniata</taxon>
        <taxon>Vertebrata</taxon>
        <taxon>Euteleostomi</taxon>
        <taxon>Actinopterygii</taxon>
        <taxon>Neopterygii</taxon>
        <taxon>Teleostei</taxon>
        <taxon>Neoteleostei</taxon>
        <taxon>Acanthomorphata</taxon>
        <taxon>Gobiaria</taxon>
        <taxon>Kurtiformes</taxon>
        <taxon>Apogonoidei</taxon>
        <taxon>Apogonidae</taxon>
        <taxon>Apogoninae</taxon>
        <taxon>Sphaeramia</taxon>
    </lineage>
</organism>
<keyword evidence="2" id="KW-0430">Lectin</keyword>